<comment type="caution">
    <text evidence="3">The sequence shown here is derived from an EMBL/GenBank/DDBJ whole genome shotgun (WGS) entry which is preliminary data.</text>
</comment>
<dbReference type="SMART" id="SM00355">
    <property type="entry name" value="ZnF_C2H2"/>
    <property type="match status" value="2"/>
</dbReference>
<organism evidence="3 4">
    <name type="scientific">Molorchus minor</name>
    <dbReference type="NCBI Taxonomy" id="1323400"/>
    <lineage>
        <taxon>Eukaryota</taxon>
        <taxon>Metazoa</taxon>
        <taxon>Ecdysozoa</taxon>
        <taxon>Arthropoda</taxon>
        <taxon>Hexapoda</taxon>
        <taxon>Insecta</taxon>
        <taxon>Pterygota</taxon>
        <taxon>Neoptera</taxon>
        <taxon>Endopterygota</taxon>
        <taxon>Coleoptera</taxon>
        <taxon>Polyphaga</taxon>
        <taxon>Cucujiformia</taxon>
        <taxon>Chrysomeloidea</taxon>
        <taxon>Cerambycidae</taxon>
        <taxon>Lamiinae</taxon>
        <taxon>Monochamini</taxon>
        <taxon>Molorchus</taxon>
    </lineage>
</organism>
<protein>
    <recommendedName>
        <fullName evidence="2">C2H2-type domain-containing protein</fullName>
    </recommendedName>
</protein>
<name>A0ABQ9JCM1_9CUCU</name>
<dbReference type="Pfam" id="PF13909">
    <property type="entry name" value="zf-H2C2_5"/>
    <property type="match status" value="1"/>
</dbReference>
<dbReference type="EMBL" id="JAPWTJ010000845">
    <property type="protein sequence ID" value="KAJ8975305.1"/>
    <property type="molecule type" value="Genomic_DNA"/>
</dbReference>
<proteinExistence type="predicted"/>
<dbReference type="InterPro" id="IPR013087">
    <property type="entry name" value="Znf_C2H2_type"/>
</dbReference>
<dbReference type="SUPFAM" id="SSF57667">
    <property type="entry name" value="beta-beta-alpha zinc fingers"/>
    <property type="match status" value="1"/>
</dbReference>
<evidence type="ECO:0000259" key="2">
    <source>
        <dbReference type="PROSITE" id="PS50157"/>
    </source>
</evidence>
<gene>
    <name evidence="3" type="ORF">NQ317_014978</name>
</gene>
<accession>A0ABQ9JCM1</accession>
<evidence type="ECO:0000313" key="3">
    <source>
        <dbReference type="EMBL" id="KAJ8975305.1"/>
    </source>
</evidence>
<dbReference type="InterPro" id="IPR036236">
    <property type="entry name" value="Znf_C2H2_sf"/>
</dbReference>
<dbReference type="Gene3D" id="3.30.160.60">
    <property type="entry name" value="Classic Zinc Finger"/>
    <property type="match status" value="1"/>
</dbReference>
<dbReference type="PROSITE" id="PS50157">
    <property type="entry name" value="ZINC_FINGER_C2H2_2"/>
    <property type="match status" value="1"/>
</dbReference>
<keyword evidence="1" id="KW-0479">Metal-binding</keyword>
<evidence type="ECO:0000256" key="1">
    <source>
        <dbReference type="PROSITE-ProRule" id="PRU00042"/>
    </source>
</evidence>
<dbReference type="Proteomes" id="UP001162164">
    <property type="component" value="Unassembled WGS sequence"/>
</dbReference>
<feature type="domain" description="C2H2-type" evidence="2">
    <location>
        <begin position="45"/>
        <end position="72"/>
    </location>
</feature>
<dbReference type="Pfam" id="PF00096">
    <property type="entry name" value="zf-C2H2"/>
    <property type="match status" value="1"/>
</dbReference>
<keyword evidence="1" id="KW-0862">Zinc</keyword>
<keyword evidence="1" id="KW-0863">Zinc-finger</keyword>
<keyword evidence="4" id="KW-1185">Reference proteome</keyword>
<reference evidence="3" key="1">
    <citation type="journal article" date="2023" name="Insect Mol. Biol.">
        <title>Genome sequencing provides insights into the evolution of gene families encoding plant cell wall-degrading enzymes in longhorned beetles.</title>
        <authorList>
            <person name="Shin N.R."/>
            <person name="Okamura Y."/>
            <person name="Kirsch R."/>
            <person name="Pauchet Y."/>
        </authorList>
    </citation>
    <scope>NUCLEOTIDE SEQUENCE</scope>
    <source>
        <strain evidence="3">MMC_N1</strain>
    </source>
</reference>
<evidence type="ECO:0000313" key="4">
    <source>
        <dbReference type="Proteomes" id="UP001162164"/>
    </source>
</evidence>
<sequence>MKPLAVNVKVTVNNVTFLHFLVPHHVEEGEEGAKALESIFKRTNYKCKNCGLMYVRKSSLSNHIRRECGKEPNLVCIYCSYRTKIKGNLRRHYLMKHSDQKNQQFNQELLATKDPKKGAIFYKNTH</sequence>